<protein>
    <submittedName>
        <fullName evidence="2">Uncharacterized protein</fullName>
    </submittedName>
</protein>
<evidence type="ECO:0000313" key="3">
    <source>
        <dbReference type="Proteomes" id="UP001198571"/>
    </source>
</evidence>
<dbReference type="Proteomes" id="UP001198571">
    <property type="component" value="Unassembled WGS sequence"/>
</dbReference>
<evidence type="ECO:0000313" key="2">
    <source>
        <dbReference type="EMBL" id="MCB5411749.1"/>
    </source>
</evidence>
<evidence type="ECO:0000256" key="1">
    <source>
        <dbReference type="SAM" id="Phobius"/>
    </source>
</evidence>
<gene>
    <name evidence="2" type="ORF">H0485_17285</name>
</gene>
<feature type="transmembrane region" description="Helical" evidence="1">
    <location>
        <begin position="12"/>
        <end position="32"/>
    </location>
</feature>
<feature type="transmembrane region" description="Helical" evidence="1">
    <location>
        <begin position="77"/>
        <end position="100"/>
    </location>
</feature>
<keyword evidence="1" id="KW-0812">Transmembrane</keyword>
<reference evidence="2 3" key="1">
    <citation type="submission" date="2020-07" db="EMBL/GenBank/DDBJ databases">
        <title>Pseudogemmobacter sp. nov., isolated from poultry manure in Taiwan.</title>
        <authorList>
            <person name="Lin S.-Y."/>
            <person name="Tang Y.-S."/>
            <person name="Young C.-C."/>
        </authorList>
    </citation>
    <scope>NUCLEOTIDE SEQUENCE [LARGE SCALE GENOMIC DNA]</scope>
    <source>
        <strain evidence="2 3">CC-YST710</strain>
    </source>
</reference>
<proteinExistence type="predicted"/>
<name>A0ABS8CQV0_9RHOB</name>
<accession>A0ABS8CQV0</accession>
<keyword evidence="1" id="KW-1133">Transmembrane helix</keyword>
<keyword evidence="1" id="KW-0472">Membrane</keyword>
<sequence>MASKNEPLGPVALIAFGVGAVALAATAVWFTARPQVALVYGILRSIELPFLNKLLPYSEYFTISSLRTGTVPAFNMIYWNSLIYGLVFTALILLLCFLALGRIEKDHIKKHVQITSKAELKFGRSFTDVMDKYAETRPDVRFFTDYKMFDLSSIYGIGRQPMTALDFLVSIGAIKAIVVDAESGAEPKLQLDQKNIKDYFVDRQFGPMNPFLRIPEMRLVQKSEIDEAVDALRWDAALILYVCFWRMQAFHVEMESDGYKKIVKDVEAFIASIWSEINTLKAEFKDGITLGYDSTEDRREREERYKIALASKGKKKGEVEEGYRAPSAQMDALSHFMLVRRDGMEDLARPVGYIDPKIADKYREPTAWKGKSKLSQPEELLFLGEILSLRAPGFKVVAQAREGLKKILTRHLGSQTGVYPVRLNDDGIIEYSSKIANGAEQAFNSQAQQRLNVAAKALLRKSREGFIS</sequence>
<organism evidence="2 3">
    <name type="scientific">Pseudogemmobacter faecipullorum</name>
    <dbReference type="NCBI Taxonomy" id="2755041"/>
    <lineage>
        <taxon>Bacteria</taxon>
        <taxon>Pseudomonadati</taxon>
        <taxon>Pseudomonadota</taxon>
        <taxon>Alphaproteobacteria</taxon>
        <taxon>Rhodobacterales</taxon>
        <taxon>Paracoccaceae</taxon>
        <taxon>Pseudogemmobacter</taxon>
    </lineage>
</organism>
<dbReference type="RefSeq" id="WP_226937200.1">
    <property type="nucleotide sequence ID" value="NZ_JACDXX010000019.1"/>
</dbReference>
<keyword evidence="3" id="KW-1185">Reference proteome</keyword>
<dbReference type="EMBL" id="JACDXX010000019">
    <property type="protein sequence ID" value="MCB5411749.1"/>
    <property type="molecule type" value="Genomic_DNA"/>
</dbReference>
<comment type="caution">
    <text evidence="2">The sequence shown here is derived from an EMBL/GenBank/DDBJ whole genome shotgun (WGS) entry which is preliminary data.</text>
</comment>